<gene>
    <name evidence="1" type="ORF">SMACR_03901</name>
</gene>
<sequence length="82" mass="9004">MNYLTSCLSRDTWVGKNYQLWNINDLICKNGYDGKCTLAAGANQATYPHQLGSGGNVAIENPTDHKVMNIEYMTGKPIPAVI</sequence>
<name>A0A8S8ZP42_SORMA</name>
<organism evidence="1 2">
    <name type="scientific">Sordaria macrospora</name>
    <dbReference type="NCBI Taxonomy" id="5147"/>
    <lineage>
        <taxon>Eukaryota</taxon>
        <taxon>Fungi</taxon>
        <taxon>Dikarya</taxon>
        <taxon>Ascomycota</taxon>
        <taxon>Pezizomycotina</taxon>
        <taxon>Sordariomycetes</taxon>
        <taxon>Sordariomycetidae</taxon>
        <taxon>Sordariales</taxon>
        <taxon>Sordariaceae</taxon>
        <taxon>Sordaria</taxon>
    </lineage>
</organism>
<accession>A0A8S8ZP42</accession>
<dbReference type="AlphaFoldDB" id="A0A8S8ZP42"/>
<proteinExistence type="predicted"/>
<protein>
    <submittedName>
        <fullName evidence="1">Uncharacterized protein</fullName>
    </submittedName>
</protein>
<evidence type="ECO:0000313" key="1">
    <source>
        <dbReference type="EMBL" id="KAA8631148.1"/>
    </source>
</evidence>
<dbReference type="EMBL" id="NMPR01000084">
    <property type="protein sequence ID" value="KAA8631148.1"/>
    <property type="molecule type" value="Genomic_DNA"/>
</dbReference>
<dbReference type="VEuPathDB" id="FungiDB:SMAC_03901"/>
<dbReference type="PANTHER" id="PTHR38850">
    <property type="entry name" value="CERATO-PLATANIN"/>
    <property type="match status" value="1"/>
</dbReference>
<comment type="caution">
    <text evidence="1">The sequence shown here is derived from an EMBL/GenBank/DDBJ whole genome shotgun (WGS) entry which is preliminary data.</text>
</comment>
<evidence type="ECO:0000313" key="2">
    <source>
        <dbReference type="Proteomes" id="UP000433876"/>
    </source>
</evidence>
<dbReference type="PANTHER" id="PTHR38850:SF2">
    <property type="entry name" value="CERATO-PLATANIN"/>
    <property type="match status" value="1"/>
</dbReference>
<reference evidence="1 2" key="1">
    <citation type="submission" date="2017-07" db="EMBL/GenBank/DDBJ databases">
        <title>Genome sequence of the Sordaria macrospora wild type strain R19027.</title>
        <authorList>
            <person name="Nowrousian M."/>
            <person name="Teichert I."/>
            <person name="Kueck U."/>
        </authorList>
    </citation>
    <scope>NUCLEOTIDE SEQUENCE [LARGE SCALE GENOMIC DNA]</scope>
    <source>
        <strain evidence="1 2">R19027</strain>
        <tissue evidence="1">Mycelium</tissue>
    </source>
</reference>
<dbReference type="Proteomes" id="UP000433876">
    <property type="component" value="Unassembled WGS sequence"/>
</dbReference>